<dbReference type="AlphaFoldDB" id="A0A1H1KVI7"/>
<protein>
    <submittedName>
        <fullName evidence="2">Energy-coupling factor transport system substrate-specific component</fullName>
    </submittedName>
</protein>
<proteinExistence type="predicted"/>
<dbReference type="OrthoDB" id="5198189at2"/>
<evidence type="ECO:0000256" key="1">
    <source>
        <dbReference type="SAM" id="Phobius"/>
    </source>
</evidence>
<feature type="transmembrane region" description="Helical" evidence="1">
    <location>
        <begin position="138"/>
        <end position="155"/>
    </location>
</feature>
<dbReference type="Gene3D" id="1.10.1760.20">
    <property type="match status" value="1"/>
</dbReference>
<feature type="transmembrane region" description="Helical" evidence="1">
    <location>
        <begin position="195"/>
        <end position="221"/>
    </location>
</feature>
<dbReference type="RefSeq" id="WP_090864104.1">
    <property type="nucleotide sequence ID" value="NZ_LT629759.1"/>
</dbReference>
<dbReference type="EMBL" id="LT629759">
    <property type="protein sequence ID" value="SDR66391.1"/>
    <property type="molecule type" value="Genomic_DNA"/>
</dbReference>
<feature type="transmembrane region" description="Helical" evidence="1">
    <location>
        <begin position="162"/>
        <end position="183"/>
    </location>
</feature>
<sequence length="237" mass="25122">MSGRQPRRGRRARVLRALEPVALIAVPAVAGLCAYLQLSATGGLVLLVTLLCLALFFASFEASRPALRQILPTATLGAVAAAGRIVFAPLPDVKPVSAIAIVAGATLGRRSGFLVGAIAALVSNFFFGQGAWTPMQMYAWGLVGYLAGVLADAGALRRGWALYTYGAASGLLYGLLLNGWYVLGYVRPITWQTVLAAFALALPLDVTHSVATVGFLAAIWLPWRRAIRRVVAKYGLR</sequence>
<accession>A0A1H1KVI7</accession>
<reference evidence="3" key="1">
    <citation type="submission" date="2016-10" db="EMBL/GenBank/DDBJ databases">
        <authorList>
            <person name="Varghese N."/>
            <person name="Submissions S."/>
        </authorList>
    </citation>
    <scope>NUCLEOTIDE SEQUENCE [LARGE SCALE GENOMIC DNA]</scope>
    <source>
        <strain evidence="3">DSM 22620</strain>
    </source>
</reference>
<name>A0A1H1KVI7_9ACTN</name>
<dbReference type="GeneID" id="78499786"/>
<evidence type="ECO:0000313" key="2">
    <source>
        <dbReference type="EMBL" id="SDR66391.1"/>
    </source>
</evidence>
<gene>
    <name evidence="2" type="ORF">SAMN04489857_0409</name>
</gene>
<feature type="transmembrane region" description="Helical" evidence="1">
    <location>
        <begin position="21"/>
        <end position="38"/>
    </location>
</feature>
<keyword evidence="1" id="KW-0472">Membrane</keyword>
<keyword evidence="1" id="KW-1133">Transmembrane helix</keyword>
<organism evidence="2 3">
    <name type="scientific">Parafannyhessea umbonata</name>
    <dbReference type="NCBI Taxonomy" id="604330"/>
    <lineage>
        <taxon>Bacteria</taxon>
        <taxon>Bacillati</taxon>
        <taxon>Actinomycetota</taxon>
        <taxon>Coriobacteriia</taxon>
        <taxon>Coriobacteriales</taxon>
        <taxon>Atopobiaceae</taxon>
        <taxon>Parafannyhessea</taxon>
    </lineage>
</organism>
<dbReference type="Proteomes" id="UP000199480">
    <property type="component" value="Chromosome I"/>
</dbReference>
<keyword evidence="1" id="KW-0812">Transmembrane</keyword>
<feature type="transmembrane region" description="Helical" evidence="1">
    <location>
        <begin position="113"/>
        <end position="132"/>
    </location>
</feature>
<evidence type="ECO:0000313" key="3">
    <source>
        <dbReference type="Proteomes" id="UP000199480"/>
    </source>
</evidence>
<feature type="transmembrane region" description="Helical" evidence="1">
    <location>
        <begin position="44"/>
        <end position="62"/>
    </location>
</feature>